<evidence type="ECO:0000259" key="1">
    <source>
        <dbReference type="PROSITE" id="PS51704"/>
    </source>
</evidence>
<protein>
    <submittedName>
        <fullName evidence="2">Glycerophosphoryl diester phosphodiesterase</fullName>
    </submittedName>
</protein>
<reference evidence="2 3" key="1">
    <citation type="submission" date="2012-11" db="EMBL/GenBank/DDBJ databases">
        <title>Whole genome sequence of Acidocella aminolytica 101 = DSM 11237.</title>
        <authorList>
            <person name="Azuma Y."/>
            <person name="Higashiura N."/>
            <person name="Hirakawa H."/>
            <person name="Matsushita K."/>
        </authorList>
    </citation>
    <scope>NUCLEOTIDE SEQUENCE [LARGE SCALE GENOMIC DNA]</scope>
    <source>
        <strain evidence="3">101 / DSM 11237</strain>
    </source>
</reference>
<name>A0A0D6PI38_9PROT</name>
<dbReference type="InterPro" id="IPR017946">
    <property type="entry name" value="PLC-like_Pdiesterase_TIM-brl"/>
</dbReference>
<dbReference type="SUPFAM" id="SSF51695">
    <property type="entry name" value="PLC-like phosphodiesterases"/>
    <property type="match status" value="1"/>
</dbReference>
<dbReference type="Proteomes" id="UP000032668">
    <property type="component" value="Unassembled WGS sequence"/>
</dbReference>
<dbReference type="PROSITE" id="PS51704">
    <property type="entry name" value="GP_PDE"/>
    <property type="match status" value="1"/>
</dbReference>
<dbReference type="InterPro" id="IPR030395">
    <property type="entry name" value="GP_PDE_dom"/>
</dbReference>
<dbReference type="GO" id="GO:0006629">
    <property type="term" value="P:lipid metabolic process"/>
    <property type="evidence" value="ECO:0007669"/>
    <property type="project" value="InterPro"/>
</dbReference>
<gene>
    <name evidence="2" type="ORF">Aam_060_094</name>
</gene>
<accession>A0A0D6PI38</accession>
<dbReference type="GO" id="GO:0008081">
    <property type="term" value="F:phosphoric diester hydrolase activity"/>
    <property type="evidence" value="ECO:0007669"/>
    <property type="project" value="InterPro"/>
</dbReference>
<comment type="caution">
    <text evidence="2">The sequence shown here is derived from an EMBL/GenBank/DDBJ whole genome shotgun (WGS) entry which is preliminary data.</text>
</comment>
<keyword evidence="3" id="KW-1185">Reference proteome</keyword>
<evidence type="ECO:0000313" key="2">
    <source>
        <dbReference type="EMBL" id="GAN80868.1"/>
    </source>
</evidence>
<dbReference type="AlphaFoldDB" id="A0A0D6PI38"/>
<dbReference type="STRING" id="1120923.SAMN02746095_00113"/>
<dbReference type="OrthoDB" id="9787897at2"/>
<sequence>MIAAFEHRGARGRRPESTLPAFTFMQYLGLTSVEFDIAITAGGIVIVHHDPRLNPDAVRDSKGAYVGKNAPLIKNPT</sequence>
<dbReference type="RefSeq" id="WP_048879254.1">
    <property type="nucleotide sequence ID" value="NZ_BANC01000059.1"/>
</dbReference>
<proteinExistence type="predicted"/>
<dbReference type="Gene3D" id="3.20.20.190">
    <property type="entry name" value="Phosphatidylinositol (PI) phosphodiesterase"/>
    <property type="match status" value="1"/>
</dbReference>
<evidence type="ECO:0000313" key="3">
    <source>
        <dbReference type="Proteomes" id="UP000032668"/>
    </source>
</evidence>
<dbReference type="Pfam" id="PF03009">
    <property type="entry name" value="GDPD"/>
    <property type="match status" value="1"/>
</dbReference>
<organism evidence="2 3">
    <name type="scientific">Acidocella aminolytica 101 = DSM 11237</name>
    <dbReference type="NCBI Taxonomy" id="1120923"/>
    <lineage>
        <taxon>Bacteria</taxon>
        <taxon>Pseudomonadati</taxon>
        <taxon>Pseudomonadota</taxon>
        <taxon>Alphaproteobacteria</taxon>
        <taxon>Acetobacterales</taxon>
        <taxon>Acidocellaceae</taxon>
        <taxon>Acidocella</taxon>
    </lineage>
</organism>
<feature type="domain" description="GP-PDE" evidence="1">
    <location>
        <begin position="2"/>
        <end position="77"/>
    </location>
</feature>
<dbReference type="EMBL" id="BANC01000059">
    <property type="protein sequence ID" value="GAN80868.1"/>
    <property type="molecule type" value="Genomic_DNA"/>
</dbReference>